<sequence length="272" mass="30821">MTTAASKSVRLWQISDSHCYPDDSTPLEWSTETVYPNQSLRAVLNHLKVQVADHDALFITGDLAQEETAQTYQRIKVLLDDFPLPIHVLPGNHDIPELMQAHLGDKITLPSQVSFGQWHAILLDTHAAGKPDGHLDDAQFNQLEQQLRAIPGGEFAIILMHHHPIDIGSEWMDRMGLQQKQRFWEIVSTFNCVKAVFNGHIHQAFHGEYRTASGCVIPVFGTPATCIQLKPTHPVFEFDHLRPAWREIVLHPDGTLETEVHYLELCKLSEHD</sequence>
<keyword evidence="7" id="KW-1185">Reference proteome</keyword>
<dbReference type="PANTHER" id="PTHR42988:SF2">
    <property type="entry name" value="CYCLIC NUCLEOTIDE PHOSPHODIESTERASE CBUA0032-RELATED"/>
    <property type="match status" value="1"/>
</dbReference>
<dbReference type="RefSeq" id="WP_210228320.1">
    <property type="nucleotide sequence ID" value="NZ_CP072800.1"/>
</dbReference>
<organism evidence="6 7">
    <name type="scientific">Candidatus Thiothrix anitrata</name>
    <dbReference type="NCBI Taxonomy" id="2823902"/>
    <lineage>
        <taxon>Bacteria</taxon>
        <taxon>Pseudomonadati</taxon>
        <taxon>Pseudomonadota</taxon>
        <taxon>Gammaproteobacteria</taxon>
        <taxon>Thiotrichales</taxon>
        <taxon>Thiotrichaceae</taxon>
        <taxon>Thiothrix</taxon>
    </lineage>
</organism>
<dbReference type="PANTHER" id="PTHR42988">
    <property type="entry name" value="PHOSPHOHYDROLASE"/>
    <property type="match status" value="1"/>
</dbReference>
<keyword evidence="3" id="KW-0408">Iron</keyword>
<dbReference type="SUPFAM" id="SSF56300">
    <property type="entry name" value="Metallo-dependent phosphatases"/>
    <property type="match status" value="1"/>
</dbReference>
<dbReference type="Pfam" id="PF00149">
    <property type="entry name" value="Metallophos"/>
    <property type="match status" value="1"/>
</dbReference>
<dbReference type="EMBL" id="CP072800">
    <property type="protein sequence ID" value="QTR50626.1"/>
    <property type="molecule type" value="Genomic_DNA"/>
</dbReference>
<proteinExistence type="inferred from homology"/>
<evidence type="ECO:0000256" key="3">
    <source>
        <dbReference type="ARBA" id="ARBA00023004"/>
    </source>
</evidence>
<dbReference type="Proteomes" id="UP000672027">
    <property type="component" value="Chromosome"/>
</dbReference>
<keyword evidence="2" id="KW-0378">Hydrolase</keyword>
<keyword evidence="1" id="KW-0479">Metal-binding</keyword>
<dbReference type="Gene3D" id="3.60.21.10">
    <property type="match status" value="1"/>
</dbReference>
<evidence type="ECO:0000256" key="2">
    <source>
        <dbReference type="ARBA" id="ARBA00022801"/>
    </source>
</evidence>
<dbReference type="InterPro" id="IPR004843">
    <property type="entry name" value="Calcineurin-like_PHP"/>
</dbReference>
<dbReference type="InterPro" id="IPR050884">
    <property type="entry name" value="CNP_phosphodiesterase-III"/>
</dbReference>
<dbReference type="InterPro" id="IPR029052">
    <property type="entry name" value="Metallo-depent_PP-like"/>
</dbReference>
<evidence type="ECO:0000256" key="4">
    <source>
        <dbReference type="ARBA" id="ARBA00025742"/>
    </source>
</evidence>
<evidence type="ECO:0000313" key="6">
    <source>
        <dbReference type="EMBL" id="QTR50626.1"/>
    </source>
</evidence>
<gene>
    <name evidence="6" type="ORF">J8380_03385</name>
</gene>
<feature type="domain" description="Calcineurin-like phosphoesterase" evidence="5">
    <location>
        <begin position="10"/>
        <end position="203"/>
    </location>
</feature>
<accession>A0ABX7X4W1</accession>
<comment type="similarity">
    <text evidence="4">Belongs to the cyclic nucleotide phosphodiesterase class-III family.</text>
</comment>
<evidence type="ECO:0000259" key="5">
    <source>
        <dbReference type="Pfam" id="PF00149"/>
    </source>
</evidence>
<reference evidence="6 7" key="1">
    <citation type="submission" date="2021-04" db="EMBL/GenBank/DDBJ databases">
        <title>Genomics, taxonomy and metabolism of representatives of sulfur bacteria of the genus Thiothrix: Thiothrix fructosivorans QT, Thiothrix unzii A1T and three new species, Thiothrix subterranea sp. nov., Thiothrix litoralis sp. nov. and 'Candidatus Thiothrix anitrata' sp. nov.</title>
        <authorList>
            <person name="Ravin N.V."/>
            <person name="Smolyakov D."/>
            <person name="Rudenko T.S."/>
            <person name="Mardanov A.V."/>
            <person name="Beletsky A.V."/>
            <person name="Markov N.D."/>
            <person name="Fomenkov A.I."/>
            <person name="Roberts R.J."/>
            <person name="Karnachuk O.V."/>
            <person name="Novikov A."/>
            <person name="Grabovich M.Y."/>
        </authorList>
    </citation>
    <scope>NUCLEOTIDE SEQUENCE [LARGE SCALE GENOMIC DNA]</scope>
    <source>
        <strain evidence="6 7">A52</strain>
    </source>
</reference>
<protein>
    <submittedName>
        <fullName evidence="6">Metallophosphoesterase</fullName>
    </submittedName>
</protein>
<evidence type="ECO:0000313" key="7">
    <source>
        <dbReference type="Proteomes" id="UP000672027"/>
    </source>
</evidence>
<name>A0ABX7X4W1_9GAMM</name>
<evidence type="ECO:0000256" key="1">
    <source>
        <dbReference type="ARBA" id="ARBA00022723"/>
    </source>
</evidence>